<keyword evidence="5 7" id="KW-0472">Membrane</keyword>
<comment type="similarity">
    <text evidence="2 6">Belongs to the sodium:solute symporter (SSF) (TC 2.A.21) family.</text>
</comment>
<dbReference type="Gene3D" id="1.20.1730.10">
    <property type="entry name" value="Sodium/glucose cotransporter"/>
    <property type="match status" value="1"/>
</dbReference>
<gene>
    <name evidence="8" type="ORF">ElyMa_002224200</name>
</gene>
<dbReference type="InterPro" id="IPR038377">
    <property type="entry name" value="Na/Glc_symporter_sf"/>
</dbReference>
<feature type="transmembrane region" description="Helical" evidence="7">
    <location>
        <begin position="124"/>
        <end position="142"/>
    </location>
</feature>
<dbReference type="PANTHER" id="PTHR11819:SF195">
    <property type="entry name" value="SODIUM_GLUCOSE COTRANSPORTER 4"/>
    <property type="match status" value="1"/>
</dbReference>
<dbReference type="Proteomes" id="UP000762676">
    <property type="component" value="Unassembled WGS sequence"/>
</dbReference>
<comment type="subcellular location">
    <subcellularLocation>
        <location evidence="1">Membrane</location>
        <topology evidence="1">Multi-pass membrane protein</topology>
    </subcellularLocation>
</comment>
<dbReference type="PANTHER" id="PTHR11819">
    <property type="entry name" value="SOLUTE CARRIER FAMILY 5"/>
    <property type="match status" value="1"/>
</dbReference>
<comment type="caution">
    <text evidence="8">The sequence shown here is derived from an EMBL/GenBank/DDBJ whole genome shotgun (WGS) entry which is preliminary data.</text>
</comment>
<keyword evidence="9" id="KW-1185">Reference proteome</keyword>
<evidence type="ECO:0000256" key="6">
    <source>
        <dbReference type="RuleBase" id="RU362091"/>
    </source>
</evidence>
<evidence type="ECO:0000256" key="5">
    <source>
        <dbReference type="ARBA" id="ARBA00023136"/>
    </source>
</evidence>
<evidence type="ECO:0000256" key="1">
    <source>
        <dbReference type="ARBA" id="ARBA00004141"/>
    </source>
</evidence>
<evidence type="ECO:0000313" key="9">
    <source>
        <dbReference type="Proteomes" id="UP000762676"/>
    </source>
</evidence>
<organism evidence="8 9">
    <name type="scientific">Elysia marginata</name>
    <dbReference type="NCBI Taxonomy" id="1093978"/>
    <lineage>
        <taxon>Eukaryota</taxon>
        <taxon>Metazoa</taxon>
        <taxon>Spiralia</taxon>
        <taxon>Lophotrochozoa</taxon>
        <taxon>Mollusca</taxon>
        <taxon>Gastropoda</taxon>
        <taxon>Heterobranchia</taxon>
        <taxon>Euthyneura</taxon>
        <taxon>Panpulmonata</taxon>
        <taxon>Sacoglossa</taxon>
        <taxon>Placobranchoidea</taxon>
        <taxon>Plakobranchidae</taxon>
        <taxon>Elysia</taxon>
    </lineage>
</organism>
<sequence length="197" mass="21855">MKTGITDPVDIAVISVYFGFVIIVGIASIFRRNRESVQGYFLAGRSMTWLPIGASLFASNIGSEHFIGLAGSGAHSGIGVVSFEWGAVLLLLLLGWVFLPIYLSSGVFTMPEYLGRRFGGQRMRIYLSLVALLLYVLTKVSYDSNPRRSFGTHRLATEKNIAYTMPPLRFLKKVPWRGSWLSLSKRLAYSPGKIAQK</sequence>
<accession>A0AAV4FUD4</accession>
<keyword evidence="3 7" id="KW-0812">Transmembrane</keyword>
<dbReference type="GO" id="GO:0005412">
    <property type="term" value="F:D-glucose:sodium symporter activity"/>
    <property type="evidence" value="ECO:0007669"/>
    <property type="project" value="TreeGrafter"/>
</dbReference>
<dbReference type="InterPro" id="IPR001734">
    <property type="entry name" value="Na/solute_symporter"/>
</dbReference>
<evidence type="ECO:0000313" key="8">
    <source>
        <dbReference type="EMBL" id="GFR76862.1"/>
    </source>
</evidence>
<feature type="transmembrane region" description="Helical" evidence="7">
    <location>
        <begin position="82"/>
        <end position="103"/>
    </location>
</feature>
<evidence type="ECO:0000256" key="3">
    <source>
        <dbReference type="ARBA" id="ARBA00022692"/>
    </source>
</evidence>
<proteinExistence type="inferred from homology"/>
<dbReference type="PROSITE" id="PS50283">
    <property type="entry name" value="NA_SOLUT_SYMP_3"/>
    <property type="match status" value="1"/>
</dbReference>
<dbReference type="Pfam" id="PF00474">
    <property type="entry name" value="SSF"/>
    <property type="match status" value="1"/>
</dbReference>
<evidence type="ECO:0000256" key="2">
    <source>
        <dbReference type="ARBA" id="ARBA00006434"/>
    </source>
</evidence>
<protein>
    <submittedName>
        <fullName evidence="8">Sodium/glucose cotransporter 2</fullName>
    </submittedName>
</protein>
<dbReference type="AlphaFoldDB" id="A0AAV4FUD4"/>
<evidence type="ECO:0000256" key="7">
    <source>
        <dbReference type="SAM" id="Phobius"/>
    </source>
</evidence>
<dbReference type="GO" id="GO:0005886">
    <property type="term" value="C:plasma membrane"/>
    <property type="evidence" value="ECO:0007669"/>
    <property type="project" value="TreeGrafter"/>
</dbReference>
<name>A0AAV4FUD4_9GAST</name>
<feature type="transmembrane region" description="Helical" evidence="7">
    <location>
        <begin position="12"/>
        <end position="30"/>
    </location>
</feature>
<evidence type="ECO:0000256" key="4">
    <source>
        <dbReference type="ARBA" id="ARBA00022989"/>
    </source>
</evidence>
<dbReference type="EMBL" id="BMAT01004601">
    <property type="protein sequence ID" value="GFR76862.1"/>
    <property type="molecule type" value="Genomic_DNA"/>
</dbReference>
<keyword evidence="4 7" id="KW-1133">Transmembrane helix</keyword>
<reference evidence="8 9" key="1">
    <citation type="journal article" date="2021" name="Elife">
        <title>Chloroplast acquisition without the gene transfer in kleptoplastic sea slugs, Plakobranchus ocellatus.</title>
        <authorList>
            <person name="Maeda T."/>
            <person name="Takahashi S."/>
            <person name="Yoshida T."/>
            <person name="Shimamura S."/>
            <person name="Takaki Y."/>
            <person name="Nagai Y."/>
            <person name="Toyoda A."/>
            <person name="Suzuki Y."/>
            <person name="Arimoto A."/>
            <person name="Ishii H."/>
            <person name="Satoh N."/>
            <person name="Nishiyama T."/>
            <person name="Hasebe M."/>
            <person name="Maruyama T."/>
            <person name="Minagawa J."/>
            <person name="Obokata J."/>
            <person name="Shigenobu S."/>
        </authorList>
    </citation>
    <scope>NUCLEOTIDE SEQUENCE [LARGE SCALE GENOMIC DNA]</scope>
</reference>